<protein>
    <submittedName>
        <fullName evidence="1">Uncharacterized protein</fullName>
    </submittedName>
</protein>
<keyword evidence="2" id="KW-1185">Reference proteome</keyword>
<evidence type="ECO:0000313" key="2">
    <source>
        <dbReference type="Proteomes" id="UP000075809"/>
    </source>
</evidence>
<organism evidence="1 2">
    <name type="scientific">Mycetomoellerius zeteki</name>
    <dbReference type="NCBI Taxonomy" id="64791"/>
    <lineage>
        <taxon>Eukaryota</taxon>
        <taxon>Metazoa</taxon>
        <taxon>Ecdysozoa</taxon>
        <taxon>Arthropoda</taxon>
        <taxon>Hexapoda</taxon>
        <taxon>Insecta</taxon>
        <taxon>Pterygota</taxon>
        <taxon>Neoptera</taxon>
        <taxon>Endopterygota</taxon>
        <taxon>Hymenoptera</taxon>
        <taxon>Apocrita</taxon>
        <taxon>Aculeata</taxon>
        <taxon>Formicoidea</taxon>
        <taxon>Formicidae</taxon>
        <taxon>Myrmicinae</taxon>
        <taxon>Mycetomoellerius</taxon>
    </lineage>
</organism>
<dbReference type="EMBL" id="KQ982482">
    <property type="protein sequence ID" value="KYQ55938.1"/>
    <property type="molecule type" value="Genomic_DNA"/>
</dbReference>
<dbReference type="AlphaFoldDB" id="A0A151X6M3"/>
<sequence>MKSRMKSSRTATNKCHAAGYDASNRVSDAMSLPPLKRQLNFSASFRVLYIRDTMKD</sequence>
<evidence type="ECO:0000313" key="1">
    <source>
        <dbReference type="EMBL" id="KYQ55938.1"/>
    </source>
</evidence>
<reference evidence="1 2" key="1">
    <citation type="submission" date="2015-09" db="EMBL/GenBank/DDBJ databases">
        <title>Trachymyrmex zeteki WGS genome.</title>
        <authorList>
            <person name="Nygaard S."/>
            <person name="Hu H."/>
            <person name="Boomsma J."/>
            <person name="Zhang G."/>
        </authorList>
    </citation>
    <scope>NUCLEOTIDE SEQUENCE [LARGE SCALE GENOMIC DNA]</scope>
    <source>
        <strain evidence="1">Tzet28-1</strain>
        <tissue evidence="1">Whole body</tissue>
    </source>
</reference>
<dbReference type="Proteomes" id="UP000075809">
    <property type="component" value="Unassembled WGS sequence"/>
</dbReference>
<accession>A0A151X6M3</accession>
<proteinExistence type="predicted"/>
<gene>
    <name evidence="1" type="ORF">ALC60_05221</name>
</gene>
<name>A0A151X6M3_9HYME</name>